<dbReference type="CDD" id="cd00293">
    <property type="entry name" value="USP-like"/>
    <property type="match status" value="1"/>
</dbReference>
<comment type="similarity">
    <text evidence="1">Belongs to the universal stress protein A family.</text>
</comment>
<organism evidence="3">
    <name type="scientific">marine sediment metagenome</name>
    <dbReference type="NCBI Taxonomy" id="412755"/>
    <lineage>
        <taxon>unclassified sequences</taxon>
        <taxon>metagenomes</taxon>
        <taxon>ecological metagenomes</taxon>
    </lineage>
</organism>
<evidence type="ECO:0000313" key="3">
    <source>
        <dbReference type="EMBL" id="KKK60828.1"/>
    </source>
</evidence>
<dbReference type="Gene3D" id="3.40.50.620">
    <property type="entry name" value="HUPs"/>
    <property type="match status" value="1"/>
</dbReference>
<evidence type="ECO:0000259" key="2">
    <source>
        <dbReference type="Pfam" id="PF00582"/>
    </source>
</evidence>
<dbReference type="EMBL" id="LAZR01062776">
    <property type="protein sequence ID" value="KKK60828.1"/>
    <property type="molecule type" value="Genomic_DNA"/>
</dbReference>
<dbReference type="InterPro" id="IPR006015">
    <property type="entry name" value="Universal_stress_UspA"/>
</dbReference>
<dbReference type="InterPro" id="IPR014729">
    <property type="entry name" value="Rossmann-like_a/b/a_fold"/>
</dbReference>
<accession>A0A0F8WVZ1</accession>
<dbReference type="Pfam" id="PF00582">
    <property type="entry name" value="Usp"/>
    <property type="match status" value="1"/>
</dbReference>
<gene>
    <name evidence="3" type="ORF">LCGC14_3020470</name>
</gene>
<comment type="caution">
    <text evidence="3">The sequence shown here is derived from an EMBL/GenBank/DDBJ whole genome shotgun (WGS) entry which is preliminary data.</text>
</comment>
<name>A0A0F8WVZ1_9ZZZZ</name>
<sequence>MNGPLKKIMVYIDGTEQSITAAEYAICLSRTTNAQLTAIYVVNTRALRDLVKSRIFLEAEQAEYQQDLEADADRYLNHTRQLARQKGVAIETLKTSGTVHTEIKNKINELEIDLLILGELSTIRSRRDEFYNESERAMRSAPCSVLIVKDEDRVWEMYESLT</sequence>
<evidence type="ECO:0000256" key="1">
    <source>
        <dbReference type="ARBA" id="ARBA00008791"/>
    </source>
</evidence>
<dbReference type="PANTHER" id="PTHR46268">
    <property type="entry name" value="STRESS RESPONSE PROTEIN NHAX"/>
    <property type="match status" value="1"/>
</dbReference>
<reference evidence="3" key="1">
    <citation type="journal article" date="2015" name="Nature">
        <title>Complex archaea that bridge the gap between prokaryotes and eukaryotes.</title>
        <authorList>
            <person name="Spang A."/>
            <person name="Saw J.H."/>
            <person name="Jorgensen S.L."/>
            <person name="Zaremba-Niedzwiedzka K."/>
            <person name="Martijn J."/>
            <person name="Lind A.E."/>
            <person name="van Eijk R."/>
            <person name="Schleper C."/>
            <person name="Guy L."/>
            <person name="Ettema T.J."/>
        </authorList>
    </citation>
    <scope>NUCLEOTIDE SEQUENCE</scope>
</reference>
<dbReference type="InterPro" id="IPR006016">
    <property type="entry name" value="UspA"/>
</dbReference>
<protein>
    <recommendedName>
        <fullName evidence="2">UspA domain-containing protein</fullName>
    </recommendedName>
</protein>
<feature type="domain" description="UspA" evidence="2">
    <location>
        <begin position="6"/>
        <end position="149"/>
    </location>
</feature>
<proteinExistence type="inferred from homology"/>
<dbReference type="AlphaFoldDB" id="A0A0F8WVZ1"/>
<dbReference type="SUPFAM" id="SSF52402">
    <property type="entry name" value="Adenine nucleotide alpha hydrolases-like"/>
    <property type="match status" value="1"/>
</dbReference>
<dbReference type="PRINTS" id="PR01438">
    <property type="entry name" value="UNVRSLSTRESS"/>
</dbReference>
<dbReference type="PANTHER" id="PTHR46268:SF6">
    <property type="entry name" value="UNIVERSAL STRESS PROTEIN UP12"/>
    <property type="match status" value="1"/>
</dbReference>